<evidence type="ECO:0000256" key="3">
    <source>
        <dbReference type="SAM" id="MobiDB-lite"/>
    </source>
</evidence>
<dbReference type="OrthoDB" id="1919336at2759"/>
<feature type="compositionally biased region" description="Basic residues" evidence="3">
    <location>
        <begin position="310"/>
        <end position="323"/>
    </location>
</feature>
<feature type="region of interest" description="Disordered" evidence="3">
    <location>
        <begin position="185"/>
        <end position="323"/>
    </location>
</feature>
<keyword evidence="2" id="KW-0539">Nucleus</keyword>
<feature type="domain" description="HMG box" evidence="4">
    <location>
        <begin position="112"/>
        <end position="180"/>
    </location>
</feature>
<feature type="compositionally biased region" description="Low complexity" evidence="3">
    <location>
        <begin position="201"/>
        <end position="219"/>
    </location>
</feature>
<dbReference type="PROSITE" id="PS50118">
    <property type="entry name" value="HMG_BOX_2"/>
    <property type="match status" value="1"/>
</dbReference>
<dbReference type="AlphaFoldDB" id="A0A9W4SES8"/>
<evidence type="ECO:0000313" key="6">
    <source>
        <dbReference type="Proteomes" id="UP001153678"/>
    </source>
</evidence>
<dbReference type="PANTHER" id="PTHR48112:SF22">
    <property type="entry name" value="MITOCHONDRIAL TRANSCRIPTION FACTOR A, ISOFORM B"/>
    <property type="match status" value="1"/>
</dbReference>
<protein>
    <submittedName>
        <fullName evidence="5">5124_t:CDS:1</fullName>
    </submittedName>
</protein>
<accession>A0A9W4SES8</accession>
<feature type="region of interest" description="Disordered" evidence="3">
    <location>
        <begin position="78"/>
        <end position="115"/>
    </location>
</feature>
<dbReference type="Pfam" id="PF00505">
    <property type="entry name" value="HMG_box"/>
    <property type="match status" value="1"/>
</dbReference>
<sequence>MSEKRLKLAAQGLRKTAISLQAAVVSLLQAAEALTAETDEGLVDNNPLDVNLQELLKGNINGALSKLFADALNNEGETLDKDQKAQQNDKQPANGVKRSTRKPRPPRDPNAPTKPQNAFILFQKDVANSVKAENQGKPWSEIVHLISTRWKALPRDEKEVYEHQYEAAKQRFEVEYKAYLETKDQEAASSTADVNGHEESNNNSSSSTTPNTTTSTPPSSDDDEANLQTKTRSSHSKSKSIVPIKDDAHEVEENEKSTKKSKKRTSNDEEHKKIKKHLRDEKSKDDFDVGEDVKSEREDGIGEEFESSSKMKHKKRSRKTKKY</sequence>
<dbReference type="Gene3D" id="1.10.30.10">
    <property type="entry name" value="High mobility group box domain"/>
    <property type="match status" value="1"/>
</dbReference>
<feature type="compositionally biased region" description="Basic and acidic residues" evidence="3">
    <location>
        <begin position="265"/>
        <end position="300"/>
    </location>
</feature>
<dbReference type="GO" id="GO:0003677">
    <property type="term" value="F:DNA binding"/>
    <property type="evidence" value="ECO:0007669"/>
    <property type="project" value="UniProtKB-UniRule"/>
</dbReference>
<dbReference type="SUPFAM" id="SSF47095">
    <property type="entry name" value="HMG-box"/>
    <property type="match status" value="1"/>
</dbReference>
<dbReference type="GO" id="GO:0005634">
    <property type="term" value="C:nucleus"/>
    <property type="evidence" value="ECO:0007669"/>
    <property type="project" value="UniProtKB-UniRule"/>
</dbReference>
<keyword evidence="1 2" id="KW-0238">DNA-binding</keyword>
<dbReference type="InterPro" id="IPR009071">
    <property type="entry name" value="HMG_box_dom"/>
</dbReference>
<gene>
    <name evidence="5" type="ORF">FWILDA_LOCUS2222</name>
</gene>
<dbReference type="EMBL" id="CAMKVN010000246">
    <property type="protein sequence ID" value="CAI2165742.1"/>
    <property type="molecule type" value="Genomic_DNA"/>
</dbReference>
<dbReference type="InterPro" id="IPR050342">
    <property type="entry name" value="HMGB"/>
</dbReference>
<keyword evidence="6" id="KW-1185">Reference proteome</keyword>
<evidence type="ECO:0000256" key="1">
    <source>
        <dbReference type="ARBA" id="ARBA00023125"/>
    </source>
</evidence>
<organism evidence="5 6">
    <name type="scientific">Funneliformis geosporum</name>
    <dbReference type="NCBI Taxonomy" id="1117311"/>
    <lineage>
        <taxon>Eukaryota</taxon>
        <taxon>Fungi</taxon>
        <taxon>Fungi incertae sedis</taxon>
        <taxon>Mucoromycota</taxon>
        <taxon>Glomeromycotina</taxon>
        <taxon>Glomeromycetes</taxon>
        <taxon>Glomerales</taxon>
        <taxon>Glomeraceae</taxon>
        <taxon>Funneliformis</taxon>
    </lineage>
</organism>
<reference evidence="5" key="1">
    <citation type="submission" date="2022-08" db="EMBL/GenBank/DDBJ databases">
        <authorList>
            <person name="Kallberg Y."/>
            <person name="Tangrot J."/>
            <person name="Rosling A."/>
        </authorList>
    </citation>
    <scope>NUCLEOTIDE SEQUENCE</scope>
    <source>
        <strain evidence="5">Wild A</strain>
    </source>
</reference>
<evidence type="ECO:0000256" key="2">
    <source>
        <dbReference type="PROSITE-ProRule" id="PRU00267"/>
    </source>
</evidence>
<dbReference type="Proteomes" id="UP001153678">
    <property type="component" value="Unassembled WGS sequence"/>
</dbReference>
<dbReference type="InterPro" id="IPR036910">
    <property type="entry name" value="HMG_box_dom_sf"/>
</dbReference>
<comment type="caution">
    <text evidence="5">The sequence shown here is derived from an EMBL/GenBank/DDBJ whole genome shotgun (WGS) entry which is preliminary data.</text>
</comment>
<feature type="DNA-binding region" description="HMG box" evidence="2">
    <location>
        <begin position="112"/>
        <end position="180"/>
    </location>
</feature>
<dbReference type="PANTHER" id="PTHR48112">
    <property type="entry name" value="HIGH MOBILITY GROUP PROTEIN DSP1"/>
    <property type="match status" value="1"/>
</dbReference>
<evidence type="ECO:0000313" key="5">
    <source>
        <dbReference type="EMBL" id="CAI2165742.1"/>
    </source>
</evidence>
<evidence type="ECO:0000259" key="4">
    <source>
        <dbReference type="PROSITE" id="PS50118"/>
    </source>
</evidence>
<name>A0A9W4SES8_9GLOM</name>
<dbReference type="SMART" id="SM00398">
    <property type="entry name" value="HMG"/>
    <property type="match status" value="1"/>
</dbReference>
<dbReference type="CDD" id="cd00084">
    <property type="entry name" value="HMG-box_SF"/>
    <property type="match status" value="1"/>
</dbReference>
<proteinExistence type="predicted"/>